<evidence type="ECO:0000256" key="7">
    <source>
        <dbReference type="ARBA" id="ARBA00025526"/>
    </source>
</evidence>
<dbReference type="CDD" id="cd15491">
    <property type="entry name" value="selB_III"/>
    <property type="match status" value="1"/>
</dbReference>
<evidence type="ECO:0000313" key="10">
    <source>
        <dbReference type="EMBL" id="MBJ7599428.1"/>
    </source>
</evidence>
<evidence type="ECO:0000256" key="3">
    <source>
        <dbReference type="ARBA" id="ARBA00022490"/>
    </source>
</evidence>
<evidence type="ECO:0000256" key="6">
    <source>
        <dbReference type="ARBA" id="ARBA00023134"/>
    </source>
</evidence>
<gene>
    <name evidence="10" type="primary">selB</name>
    <name evidence="10" type="ORF">JF922_15290</name>
</gene>
<dbReference type="CDD" id="cd03696">
    <property type="entry name" value="SelB_II"/>
    <property type="match status" value="1"/>
</dbReference>
<dbReference type="InterPro" id="IPR004161">
    <property type="entry name" value="EFTu-like_2"/>
</dbReference>
<evidence type="ECO:0000256" key="1">
    <source>
        <dbReference type="ARBA" id="ARBA00004496"/>
    </source>
</evidence>
<dbReference type="PROSITE" id="PS00301">
    <property type="entry name" value="G_TR_1"/>
    <property type="match status" value="1"/>
</dbReference>
<dbReference type="Pfam" id="PF03144">
    <property type="entry name" value="GTP_EFTU_D2"/>
    <property type="match status" value="1"/>
</dbReference>
<dbReference type="InterPro" id="IPR036390">
    <property type="entry name" value="WH_DNA-bd_sf"/>
</dbReference>
<keyword evidence="11" id="KW-1185">Reference proteome</keyword>
<dbReference type="CDD" id="cd04171">
    <property type="entry name" value="SelB"/>
    <property type="match status" value="1"/>
</dbReference>
<dbReference type="PANTHER" id="PTHR43721">
    <property type="entry name" value="ELONGATION FACTOR TU-RELATED"/>
    <property type="match status" value="1"/>
</dbReference>
<reference evidence="10" key="1">
    <citation type="submission" date="2020-10" db="EMBL/GenBank/DDBJ databases">
        <title>Ca. Dormibacterota MAGs.</title>
        <authorList>
            <person name="Montgomery K."/>
        </authorList>
    </citation>
    <scope>NUCLEOTIDE SEQUENCE [LARGE SCALE GENOMIC DNA]</scope>
    <source>
        <strain evidence="10">SC8812_S17_10</strain>
    </source>
</reference>
<dbReference type="Proteomes" id="UP000612893">
    <property type="component" value="Unassembled WGS sequence"/>
</dbReference>
<dbReference type="Pfam" id="PF25461">
    <property type="entry name" value="Beta-barrel_SelB"/>
    <property type="match status" value="1"/>
</dbReference>
<dbReference type="GO" id="GO:0003746">
    <property type="term" value="F:translation elongation factor activity"/>
    <property type="evidence" value="ECO:0007669"/>
    <property type="project" value="UniProtKB-KW"/>
</dbReference>
<dbReference type="InterPro" id="IPR036388">
    <property type="entry name" value="WH-like_DNA-bd_sf"/>
</dbReference>
<comment type="subcellular location">
    <subcellularLocation>
        <location evidence="1">Cytoplasm</location>
    </subcellularLocation>
</comment>
<dbReference type="AlphaFoldDB" id="A0A934KA96"/>
<organism evidence="10 11">
    <name type="scientific">Candidatus Nephthysia bennettiae</name>
    <dbReference type="NCBI Taxonomy" id="3127016"/>
    <lineage>
        <taxon>Bacteria</taxon>
        <taxon>Bacillati</taxon>
        <taxon>Candidatus Dormiibacterota</taxon>
        <taxon>Candidatus Dormibacteria</taxon>
        <taxon>Candidatus Dormibacterales</taxon>
        <taxon>Candidatus Dormibacteraceae</taxon>
        <taxon>Candidatus Nephthysia</taxon>
    </lineage>
</organism>
<dbReference type="Gene3D" id="1.10.10.2770">
    <property type="match status" value="1"/>
</dbReference>
<protein>
    <recommendedName>
        <fullName evidence="2">Selenocysteine-specific elongation factor</fullName>
    </recommendedName>
    <alternativeName>
        <fullName evidence="8">SelB translation factor</fullName>
    </alternativeName>
</protein>
<dbReference type="EMBL" id="JAEKNR010000154">
    <property type="protein sequence ID" value="MBJ7599428.1"/>
    <property type="molecule type" value="Genomic_DNA"/>
</dbReference>
<evidence type="ECO:0000256" key="4">
    <source>
        <dbReference type="ARBA" id="ARBA00022741"/>
    </source>
</evidence>
<dbReference type="InterPro" id="IPR004535">
    <property type="entry name" value="Transl_elong_SelB"/>
</dbReference>
<proteinExistence type="predicted"/>
<dbReference type="SUPFAM" id="SSF50447">
    <property type="entry name" value="Translation proteins"/>
    <property type="match status" value="1"/>
</dbReference>
<dbReference type="InterPro" id="IPR009001">
    <property type="entry name" value="Transl_elong_EF1A/Init_IF2_C"/>
</dbReference>
<dbReference type="SUPFAM" id="SSF46785">
    <property type="entry name" value="Winged helix' DNA-binding domain"/>
    <property type="match status" value="2"/>
</dbReference>
<dbReference type="PRINTS" id="PR00315">
    <property type="entry name" value="ELONGATNFCT"/>
</dbReference>
<dbReference type="InterPro" id="IPR057335">
    <property type="entry name" value="Beta-barrel_SelB"/>
</dbReference>
<dbReference type="Pfam" id="PF09106">
    <property type="entry name" value="WHD_2nd_SelB"/>
    <property type="match status" value="1"/>
</dbReference>
<dbReference type="Pfam" id="PF09107">
    <property type="entry name" value="WHD_3rd_SelB"/>
    <property type="match status" value="1"/>
</dbReference>
<dbReference type="PANTHER" id="PTHR43721:SF22">
    <property type="entry name" value="ELONGATION FACTOR TU, MITOCHONDRIAL"/>
    <property type="match status" value="1"/>
</dbReference>
<dbReference type="FunFam" id="3.40.50.300:FF:001064">
    <property type="entry name" value="Selenocysteine-specific translation elongation factor"/>
    <property type="match status" value="1"/>
</dbReference>
<dbReference type="InterPro" id="IPR015191">
    <property type="entry name" value="SelB_WHD4"/>
</dbReference>
<name>A0A934KA96_9BACT</name>
<dbReference type="SUPFAM" id="SSF50465">
    <property type="entry name" value="EF-Tu/eEF-1alpha/eIF2-gamma C-terminal domain"/>
    <property type="match status" value="1"/>
</dbReference>
<keyword evidence="6" id="KW-0342">GTP-binding</keyword>
<dbReference type="InterPro" id="IPR027417">
    <property type="entry name" value="P-loop_NTPase"/>
</dbReference>
<comment type="caution">
    <text evidence="10">The sequence shown here is derived from an EMBL/GenBank/DDBJ whole genome shotgun (WGS) entry which is preliminary data.</text>
</comment>
<dbReference type="InterPro" id="IPR031157">
    <property type="entry name" value="G_TR_CS"/>
</dbReference>
<dbReference type="Gene3D" id="2.40.30.10">
    <property type="entry name" value="Translation factors"/>
    <property type="match status" value="1"/>
</dbReference>
<evidence type="ECO:0000256" key="5">
    <source>
        <dbReference type="ARBA" id="ARBA00022917"/>
    </source>
</evidence>
<evidence type="ECO:0000259" key="9">
    <source>
        <dbReference type="PROSITE" id="PS51722"/>
    </source>
</evidence>
<dbReference type="InterPro" id="IPR009000">
    <property type="entry name" value="Transl_B-barrel_sf"/>
</dbReference>
<evidence type="ECO:0000256" key="8">
    <source>
        <dbReference type="ARBA" id="ARBA00031615"/>
    </source>
</evidence>
<dbReference type="InterPro" id="IPR000795">
    <property type="entry name" value="T_Tr_GTP-bd_dom"/>
</dbReference>
<dbReference type="GO" id="GO:0001514">
    <property type="term" value="P:selenocysteine incorporation"/>
    <property type="evidence" value="ECO:0007669"/>
    <property type="project" value="InterPro"/>
</dbReference>
<dbReference type="RefSeq" id="WP_338202918.1">
    <property type="nucleotide sequence ID" value="NZ_JAEKNR010000154.1"/>
</dbReference>
<keyword evidence="3" id="KW-0963">Cytoplasm</keyword>
<dbReference type="PROSITE" id="PS51722">
    <property type="entry name" value="G_TR_2"/>
    <property type="match status" value="1"/>
</dbReference>
<dbReference type="GO" id="GO:0005829">
    <property type="term" value="C:cytosol"/>
    <property type="evidence" value="ECO:0007669"/>
    <property type="project" value="TreeGrafter"/>
</dbReference>
<dbReference type="Gene3D" id="3.40.50.300">
    <property type="entry name" value="P-loop containing nucleotide triphosphate hydrolases"/>
    <property type="match status" value="1"/>
</dbReference>
<dbReference type="Pfam" id="PF00009">
    <property type="entry name" value="GTP_EFTU"/>
    <property type="match status" value="1"/>
</dbReference>
<sequence>MSFVVGTAGHIDHGKSTLIQALTGIDPDRLEEEKRRGMTIDLGFAYLTLPSGRLVGIVDVPGHARFIKNMLAGVHGLDAVLLVVAADEGVMPQTREHLEIVDLLEVTRGLAVVTKVDLVEADWLELVCAEVSETLAGTSLAGAEILAVSAETGQGLEELKLRLDALLDATPARQDRGRPRLPVDRVFTIGGFGTVVTGTLVDGSLRVGEELDLQPSARRVRVRGLQQHNRKVEVAQPGSRVAANLVGVEKDELGRGEVLARPGTLVATRRVDASVRVLSDSPRGVRHGAQVILHTGTAEVPARVIVLAADEIAPGTSGWVQLYLAHPLAVVPGDRFVLRLPSPSVTIAGGAFADVNPRRHPRHDERVPESLERRLAGEVLQEELRKYPRGITEAALLRATLADGADASHLQARRAGQWLFAPEAWAGLAARAGEVLEEYHRAHPLRAGMPRQEMKSRLGLAPAAFGPVLAALVQEGVLGERAGELALPQHRVEIEPAAGGPAGRLLELLGRRPFAPPSLPEAMRDSGASAEVVRALARAGELVRLSEDVAFTPSAYADALELVKEIVAGEGSVTVASLRDRLGASRRPVLALLEYLDAQRITRRLGDARVLR</sequence>
<feature type="domain" description="Tr-type G" evidence="9">
    <location>
        <begin position="1"/>
        <end position="172"/>
    </location>
</feature>
<keyword evidence="5" id="KW-0648">Protein biosynthesis</keyword>
<accession>A0A934KA96</accession>
<dbReference type="SUPFAM" id="SSF52540">
    <property type="entry name" value="P-loop containing nucleoside triphosphate hydrolases"/>
    <property type="match status" value="1"/>
</dbReference>
<dbReference type="GO" id="GO:0003723">
    <property type="term" value="F:RNA binding"/>
    <property type="evidence" value="ECO:0007669"/>
    <property type="project" value="InterPro"/>
</dbReference>
<keyword evidence="10" id="KW-0251">Elongation factor</keyword>
<dbReference type="InterPro" id="IPR050055">
    <property type="entry name" value="EF-Tu_GTPase"/>
</dbReference>
<keyword evidence="4" id="KW-0547">Nucleotide-binding</keyword>
<evidence type="ECO:0000256" key="2">
    <source>
        <dbReference type="ARBA" id="ARBA00015953"/>
    </source>
</evidence>
<comment type="function">
    <text evidence="7">Translation factor necessary for the incorporation of selenocysteine into proteins. It probably replaces EF-Tu for the insertion of selenocysteine directed by the UGA codon. SelB binds GTP and GDP.</text>
</comment>
<dbReference type="NCBIfam" id="TIGR00475">
    <property type="entry name" value="selB"/>
    <property type="match status" value="1"/>
</dbReference>
<dbReference type="GO" id="GO:0005525">
    <property type="term" value="F:GTP binding"/>
    <property type="evidence" value="ECO:0007669"/>
    <property type="project" value="UniProtKB-KW"/>
</dbReference>
<dbReference type="GO" id="GO:0003924">
    <property type="term" value="F:GTPase activity"/>
    <property type="evidence" value="ECO:0007669"/>
    <property type="project" value="InterPro"/>
</dbReference>
<evidence type="ECO:0000313" key="11">
    <source>
        <dbReference type="Proteomes" id="UP000612893"/>
    </source>
</evidence>
<dbReference type="Gene3D" id="1.10.10.10">
    <property type="entry name" value="Winged helix-like DNA-binding domain superfamily/Winged helix DNA-binding domain"/>
    <property type="match status" value="1"/>
</dbReference>
<dbReference type="InterPro" id="IPR015190">
    <property type="entry name" value="Elong_fac_SelB-wing-hlx_typ-2"/>
</dbReference>